<dbReference type="EC" id="5.4.2.11" evidence="8"/>
<dbReference type="Pfam" id="PF00300">
    <property type="entry name" value="His_Phos_1"/>
    <property type="match status" value="1"/>
</dbReference>
<keyword evidence="11" id="KW-1185">Reference proteome</keyword>
<name>A0A836C520_9CHLO</name>
<feature type="active site" description="Tele-phosphohistidine intermediate" evidence="5">
    <location>
        <position position="67"/>
    </location>
</feature>
<feature type="binding site" evidence="6">
    <location>
        <begin position="79"/>
        <end position="80"/>
    </location>
    <ligand>
        <name>substrate</name>
    </ligand>
</feature>
<dbReference type="SMART" id="SM00855">
    <property type="entry name" value="PGAM"/>
    <property type="match status" value="1"/>
</dbReference>
<gene>
    <name evidence="10" type="ORF">HYH03_002880</name>
</gene>
<dbReference type="GO" id="GO:0004619">
    <property type="term" value="F:phosphoglycerate mutase activity"/>
    <property type="evidence" value="ECO:0007669"/>
    <property type="project" value="UniProtKB-EC"/>
</dbReference>
<feature type="compositionally biased region" description="Basic and acidic residues" evidence="9">
    <location>
        <begin position="1"/>
        <end position="10"/>
    </location>
</feature>
<evidence type="ECO:0000256" key="7">
    <source>
        <dbReference type="PIRSR" id="PIRSR613078-3"/>
    </source>
</evidence>
<dbReference type="InterPro" id="IPR001345">
    <property type="entry name" value="PG/BPGM_mutase_AS"/>
</dbReference>
<keyword evidence="3 8" id="KW-0324">Glycolysis</keyword>
<evidence type="ECO:0000256" key="9">
    <source>
        <dbReference type="SAM" id="MobiDB-lite"/>
    </source>
</evidence>
<dbReference type="HAMAP" id="MF_01039">
    <property type="entry name" value="PGAM_GpmA"/>
    <property type="match status" value="1"/>
</dbReference>
<sequence length="601" mass="61139">MAPPEPREPRVGTATAAAAAASRGVAAAPGPGRDDAAVAAAPDSSPSASAIPPRPPPPPRVLVLLRHGESVWNLANRFTGWTDVELTEQGRRQATAAGCLLSAHGLPPDLCFTSRLVRAVRTAHLALEGVGRLHVDECKSWRLNERHYGALQGLNKAETAAKHGEEQVHIWRRSYATPPPPLDPADPRHPRHDPRYADLTPEQLPATESLKDCVARCLPYWHSTIAPALAAGRRPLVAAHGNSLRGIVKHLDGISDEDIMKLEIPTGTPLVYEMDEQLRPIRSYYIGAALLGRPPLDLTLLPPPAGPPEMERGVAAGEAAAGPALAEAAAEAPGQRALAALLQAMALTGATTPDHIHSAASAAALAGDLAEAEELLLRGALAAATFLFGPLTAAAAADAAAVMAEAPWAAAALEPAGPAELEVEGGAPAAVVLAAPPGSGKKAAAAAAALPPSGLFQLGCFRRAAPFLDAGRHVVVAVAAPEVAAAAAPEGPPPAALAEAAVAMLLAAMGVDKKVVLALPGRRRHRQLAGMGPGEGGTEGAGAAAAEGDEREGARAGLPAAWRGGGWVWGGGAAEAEETAVVADALSCATGGLWEVQQAGV</sequence>
<evidence type="ECO:0000256" key="8">
    <source>
        <dbReference type="RuleBase" id="RU004511"/>
    </source>
</evidence>
<evidence type="ECO:0000313" key="10">
    <source>
        <dbReference type="EMBL" id="KAG2499302.1"/>
    </source>
</evidence>
<reference evidence="10" key="1">
    <citation type="journal article" date="2020" name="bioRxiv">
        <title>Comparative genomics of Chlamydomonas.</title>
        <authorList>
            <person name="Craig R.J."/>
            <person name="Hasan A.R."/>
            <person name="Ness R.W."/>
            <person name="Keightley P.D."/>
        </authorList>
    </citation>
    <scope>NUCLEOTIDE SEQUENCE</scope>
    <source>
        <strain evidence="10">CCAP 11/70</strain>
    </source>
</reference>
<evidence type="ECO:0000313" key="11">
    <source>
        <dbReference type="Proteomes" id="UP000612055"/>
    </source>
</evidence>
<dbReference type="InterPro" id="IPR005952">
    <property type="entry name" value="Phosphogly_mut1"/>
</dbReference>
<feature type="compositionally biased region" description="Basic and acidic residues" evidence="9">
    <location>
        <begin position="185"/>
        <end position="195"/>
    </location>
</feature>
<feature type="binding site" evidence="6">
    <location>
        <begin position="241"/>
        <end position="242"/>
    </location>
    <ligand>
        <name>substrate</name>
    </ligand>
</feature>
<feature type="site" description="Transition state stabilizer" evidence="7">
    <location>
        <position position="240"/>
    </location>
</feature>
<dbReference type="SUPFAM" id="SSF53254">
    <property type="entry name" value="Phosphoglycerate mutase-like"/>
    <property type="match status" value="1"/>
</dbReference>
<feature type="binding site" evidence="6">
    <location>
        <position position="156"/>
    </location>
    <ligand>
        <name>substrate</name>
    </ligand>
</feature>
<dbReference type="PROSITE" id="PS00175">
    <property type="entry name" value="PG_MUTASE"/>
    <property type="match status" value="1"/>
</dbReference>
<dbReference type="NCBIfam" id="TIGR01258">
    <property type="entry name" value="pgm_1"/>
    <property type="match status" value="1"/>
</dbReference>
<evidence type="ECO:0000256" key="3">
    <source>
        <dbReference type="ARBA" id="ARBA00023152"/>
    </source>
</evidence>
<comment type="similarity">
    <text evidence="2 8">Belongs to the phosphoglycerate mutase family. BPG-dependent PGAM subfamily.</text>
</comment>
<organism evidence="10 11">
    <name type="scientific">Edaphochlamys debaryana</name>
    <dbReference type="NCBI Taxonomy" id="47281"/>
    <lineage>
        <taxon>Eukaryota</taxon>
        <taxon>Viridiplantae</taxon>
        <taxon>Chlorophyta</taxon>
        <taxon>core chlorophytes</taxon>
        <taxon>Chlorophyceae</taxon>
        <taxon>CS clade</taxon>
        <taxon>Chlamydomonadales</taxon>
        <taxon>Chlamydomonadales incertae sedis</taxon>
        <taxon>Edaphochlamys</taxon>
    </lineage>
</organism>
<dbReference type="NCBIfam" id="NF010713">
    <property type="entry name" value="PRK14115.1"/>
    <property type="match status" value="1"/>
</dbReference>
<dbReference type="Proteomes" id="UP000612055">
    <property type="component" value="Unassembled WGS sequence"/>
</dbReference>
<dbReference type="CDD" id="cd07067">
    <property type="entry name" value="HP_PGM_like"/>
    <property type="match status" value="1"/>
</dbReference>
<dbReference type="OrthoDB" id="354304at2759"/>
<comment type="catalytic activity">
    <reaction evidence="1 8">
        <text>(2R)-2-phosphoglycerate = (2R)-3-phosphoglycerate</text>
        <dbReference type="Rhea" id="RHEA:15901"/>
        <dbReference type="ChEBI" id="CHEBI:58272"/>
        <dbReference type="ChEBI" id="CHEBI:58289"/>
        <dbReference type="EC" id="5.4.2.11"/>
    </reaction>
</comment>
<evidence type="ECO:0000256" key="4">
    <source>
        <dbReference type="ARBA" id="ARBA00023235"/>
    </source>
</evidence>
<feature type="compositionally biased region" description="Gly residues" evidence="9">
    <location>
        <begin position="531"/>
        <end position="540"/>
    </location>
</feature>
<dbReference type="PANTHER" id="PTHR11931">
    <property type="entry name" value="PHOSPHOGLYCERATE MUTASE"/>
    <property type="match status" value="1"/>
</dbReference>
<evidence type="ECO:0000256" key="2">
    <source>
        <dbReference type="ARBA" id="ARBA00006717"/>
    </source>
</evidence>
<evidence type="ECO:0000256" key="5">
    <source>
        <dbReference type="PIRSR" id="PIRSR613078-1"/>
    </source>
</evidence>
<feature type="binding site" evidence="6">
    <location>
        <begin position="66"/>
        <end position="73"/>
    </location>
    <ligand>
        <name>substrate</name>
    </ligand>
</feature>
<dbReference type="EMBL" id="JAEHOE010000007">
    <property type="protein sequence ID" value="KAG2499302.1"/>
    <property type="molecule type" value="Genomic_DNA"/>
</dbReference>
<comment type="caution">
    <text evidence="10">The sequence shown here is derived from an EMBL/GenBank/DDBJ whole genome shotgun (WGS) entry which is preliminary data.</text>
</comment>
<feature type="region of interest" description="Disordered" evidence="9">
    <location>
        <begin position="526"/>
        <end position="555"/>
    </location>
</feature>
<proteinExistence type="inferred from homology"/>
<feature type="region of interest" description="Disordered" evidence="9">
    <location>
        <begin position="1"/>
        <end position="56"/>
    </location>
</feature>
<dbReference type="AlphaFoldDB" id="A0A836C520"/>
<feature type="region of interest" description="Disordered" evidence="9">
    <location>
        <begin position="174"/>
        <end position="195"/>
    </location>
</feature>
<evidence type="ECO:0000256" key="1">
    <source>
        <dbReference type="ARBA" id="ARBA00000380"/>
    </source>
</evidence>
<dbReference type="InterPro" id="IPR029033">
    <property type="entry name" value="His_PPase_superfam"/>
</dbReference>
<feature type="binding site" evidence="6">
    <location>
        <position position="118"/>
    </location>
    <ligand>
        <name>substrate</name>
    </ligand>
</feature>
<keyword evidence="4 8" id="KW-0413">Isomerase</keyword>
<protein>
    <recommendedName>
        <fullName evidence="8">Phosphoglycerate mutase</fullName>
        <ecNumber evidence="8">5.4.2.11</ecNumber>
    </recommendedName>
</protein>
<feature type="compositionally biased region" description="Low complexity" evidence="9">
    <location>
        <begin position="11"/>
        <end position="51"/>
    </location>
</feature>
<feature type="active site" description="Proton donor/acceptor" evidence="5">
    <location>
        <position position="145"/>
    </location>
</feature>
<dbReference type="GO" id="GO:0006096">
    <property type="term" value="P:glycolytic process"/>
    <property type="evidence" value="ECO:0007669"/>
    <property type="project" value="UniProtKB-KW"/>
</dbReference>
<evidence type="ECO:0000256" key="6">
    <source>
        <dbReference type="PIRSR" id="PIRSR613078-2"/>
    </source>
</evidence>
<dbReference type="InterPro" id="IPR013078">
    <property type="entry name" value="His_Pase_superF_clade-1"/>
</dbReference>
<feature type="binding site" evidence="6">
    <location>
        <begin position="172"/>
        <end position="173"/>
    </location>
    <ligand>
        <name>substrate</name>
    </ligand>
</feature>
<dbReference type="FunFam" id="3.40.50.1240:FF:000003">
    <property type="entry name" value="2,3-bisphosphoglycerate-dependent phosphoglycerate mutase"/>
    <property type="match status" value="1"/>
</dbReference>
<feature type="binding site" evidence="6">
    <location>
        <begin position="145"/>
        <end position="148"/>
    </location>
    <ligand>
        <name>substrate</name>
    </ligand>
</feature>
<dbReference type="Gene3D" id="3.40.50.1240">
    <property type="entry name" value="Phosphoglycerate mutase-like"/>
    <property type="match status" value="1"/>
</dbReference>
<accession>A0A836C520</accession>